<dbReference type="GO" id="GO:0007020">
    <property type="term" value="P:microtubule nucleation"/>
    <property type="evidence" value="ECO:0007669"/>
    <property type="project" value="TreeGrafter"/>
</dbReference>
<accession>A0A8H4AWV3</accession>
<dbReference type="EMBL" id="WTPW01000167">
    <property type="protein sequence ID" value="KAF0540159.1"/>
    <property type="molecule type" value="Genomic_DNA"/>
</dbReference>
<keyword evidence="2" id="KW-1185">Reference proteome</keyword>
<dbReference type="Pfam" id="PF15003">
    <property type="entry name" value="HAUS2"/>
    <property type="match status" value="1"/>
</dbReference>
<name>A0A8H4AWV3_GIGMA</name>
<gene>
    <name evidence="1" type="ORF">F8M41_006680</name>
</gene>
<dbReference type="GO" id="GO:1990498">
    <property type="term" value="C:mitotic spindle microtubule"/>
    <property type="evidence" value="ECO:0007669"/>
    <property type="project" value="TreeGrafter"/>
</dbReference>
<dbReference type="PANTHER" id="PTHR16039">
    <property type="entry name" value="HAUS AUGMIN-LIKE COMPLEX SUBUNIT 2"/>
    <property type="match status" value="1"/>
</dbReference>
<dbReference type="GO" id="GO:0070652">
    <property type="term" value="C:HAUS complex"/>
    <property type="evidence" value="ECO:0007669"/>
    <property type="project" value="TreeGrafter"/>
</dbReference>
<proteinExistence type="predicted"/>
<dbReference type="GO" id="GO:0051225">
    <property type="term" value="P:spindle assembly"/>
    <property type="evidence" value="ECO:0007669"/>
    <property type="project" value="InterPro"/>
</dbReference>
<dbReference type="GO" id="GO:0031023">
    <property type="term" value="P:microtubule organizing center organization"/>
    <property type="evidence" value="ECO:0007669"/>
    <property type="project" value="InterPro"/>
</dbReference>
<evidence type="ECO:0000313" key="1">
    <source>
        <dbReference type="EMBL" id="KAF0540159.1"/>
    </source>
</evidence>
<dbReference type="OrthoDB" id="2436605at2759"/>
<dbReference type="Proteomes" id="UP000439903">
    <property type="component" value="Unassembled WGS sequence"/>
</dbReference>
<dbReference type="InterPro" id="IPR028346">
    <property type="entry name" value="HAUS2"/>
</dbReference>
<comment type="caution">
    <text evidence="1">The sequence shown here is derived from an EMBL/GenBank/DDBJ whole genome shotgun (WGS) entry which is preliminary data.</text>
</comment>
<sequence>MSSLNEVLELAERIGYIIEPDPFSKKVTSSIQLVELLDELLTLRVQSEKIKEILTKLKDSEQSFDLVKESELEKKISTLSGFSKHVESIMSNKQVLLMRLKDPFVGEHINLEPEYHKDFAELFPEIAQIIALLPHDLKSLEWFGSHKVTNKIIDSQIKEISSLIAMYGNYSDSLDRVRKVLKDMQDVCKTKAAVDKILF</sequence>
<evidence type="ECO:0000313" key="2">
    <source>
        <dbReference type="Proteomes" id="UP000439903"/>
    </source>
</evidence>
<reference evidence="1 2" key="1">
    <citation type="journal article" date="2019" name="Environ. Microbiol.">
        <title>At the nexus of three kingdoms: the genome of the mycorrhizal fungus Gigaspora margarita provides insights into plant, endobacterial and fungal interactions.</title>
        <authorList>
            <person name="Venice F."/>
            <person name="Ghignone S."/>
            <person name="Salvioli di Fossalunga A."/>
            <person name="Amselem J."/>
            <person name="Novero M."/>
            <person name="Xianan X."/>
            <person name="Sedzielewska Toro K."/>
            <person name="Morin E."/>
            <person name="Lipzen A."/>
            <person name="Grigoriev I.V."/>
            <person name="Henrissat B."/>
            <person name="Martin F.M."/>
            <person name="Bonfante P."/>
        </authorList>
    </citation>
    <scope>NUCLEOTIDE SEQUENCE [LARGE SCALE GENOMIC DNA]</scope>
    <source>
        <strain evidence="1 2">BEG34</strain>
    </source>
</reference>
<protein>
    <submittedName>
        <fullName evidence="1">HAUS augmin-like complex subunit 2</fullName>
    </submittedName>
</protein>
<organism evidence="1 2">
    <name type="scientific">Gigaspora margarita</name>
    <dbReference type="NCBI Taxonomy" id="4874"/>
    <lineage>
        <taxon>Eukaryota</taxon>
        <taxon>Fungi</taxon>
        <taxon>Fungi incertae sedis</taxon>
        <taxon>Mucoromycota</taxon>
        <taxon>Glomeromycotina</taxon>
        <taxon>Glomeromycetes</taxon>
        <taxon>Diversisporales</taxon>
        <taxon>Gigasporaceae</taxon>
        <taxon>Gigaspora</taxon>
    </lineage>
</organism>
<dbReference type="PANTHER" id="PTHR16039:SF1">
    <property type="entry name" value="HAUS AUGMIN-LIKE COMPLEX SUBUNIT 2"/>
    <property type="match status" value="1"/>
</dbReference>
<dbReference type="AlphaFoldDB" id="A0A8H4AWV3"/>